<accession>G7JSH7</accession>
<name>G7JSH7_MEDTR</name>
<dbReference type="Pfam" id="PF02721">
    <property type="entry name" value="DUF223"/>
    <property type="match status" value="1"/>
</dbReference>
<dbReference type="AlphaFoldDB" id="G7JSH7"/>
<reference evidence="2 5" key="1">
    <citation type="journal article" date="2011" name="Nature">
        <title>The Medicago genome provides insight into the evolution of rhizobial symbioses.</title>
        <authorList>
            <person name="Young N.D."/>
            <person name="Debelle F."/>
            <person name="Oldroyd G.E."/>
            <person name="Geurts R."/>
            <person name="Cannon S.B."/>
            <person name="Udvardi M.K."/>
            <person name="Benedito V.A."/>
            <person name="Mayer K.F."/>
            <person name="Gouzy J."/>
            <person name="Schoof H."/>
            <person name="Van de Peer Y."/>
            <person name="Proost S."/>
            <person name="Cook D.R."/>
            <person name="Meyers B.C."/>
            <person name="Spannagl M."/>
            <person name="Cheung F."/>
            <person name="De Mita S."/>
            <person name="Krishnakumar V."/>
            <person name="Gundlach H."/>
            <person name="Zhou S."/>
            <person name="Mudge J."/>
            <person name="Bharti A.K."/>
            <person name="Murray J.D."/>
            <person name="Naoumkina M.A."/>
            <person name="Rosen B."/>
            <person name="Silverstein K.A."/>
            <person name="Tang H."/>
            <person name="Rombauts S."/>
            <person name="Zhao P.X."/>
            <person name="Zhou P."/>
            <person name="Barbe V."/>
            <person name="Bardou P."/>
            <person name="Bechner M."/>
            <person name="Bellec A."/>
            <person name="Berger A."/>
            <person name="Berges H."/>
            <person name="Bidwell S."/>
            <person name="Bisseling T."/>
            <person name="Choisne N."/>
            <person name="Couloux A."/>
            <person name="Denny R."/>
            <person name="Deshpande S."/>
            <person name="Dai X."/>
            <person name="Doyle J.J."/>
            <person name="Dudez A.M."/>
            <person name="Farmer A.D."/>
            <person name="Fouteau S."/>
            <person name="Franken C."/>
            <person name="Gibelin C."/>
            <person name="Gish J."/>
            <person name="Goldstein S."/>
            <person name="Gonzalez A.J."/>
            <person name="Green P.J."/>
            <person name="Hallab A."/>
            <person name="Hartog M."/>
            <person name="Hua A."/>
            <person name="Humphray S.J."/>
            <person name="Jeong D.H."/>
            <person name="Jing Y."/>
            <person name="Jocker A."/>
            <person name="Kenton S.M."/>
            <person name="Kim D.J."/>
            <person name="Klee K."/>
            <person name="Lai H."/>
            <person name="Lang C."/>
            <person name="Lin S."/>
            <person name="Macmil S.L."/>
            <person name="Magdelenat G."/>
            <person name="Matthews L."/>
            <person name="McCorrison J."/>
            <person name="Monaghan E.L."/>
            <person name="Mun J.H."/>
            <person name="Najar F.Z."/>
            <person name="Nicholson C."/>
            <person name="Noirot C."/>
            <person name="O'Bleness M."/>
            <person name="Paule C.R."/>
            <person name="Poulain J."/>
            <person name="Prion F."/>
            <person name="Qin B."/>
            <person name="Qu C."/>
            <person name="Retzel E.F."/>
            <person name="Riddle C."/>
            <person name="Sallet E."/>
            <person name="Samain S."/>
            <person name="Samson N."/>
            <person name="Sanders I."/>
            <person name="Saurat O."/>
            <person name="Scarpelli C."/>
            <person name="Schiex T."/>
            <person name="Segurens B."/>
            <person name="Severin A.J."/>
            <person name="Sherrier D.J."/>
            <person name="Shi R."/>
            <person name="Sims S."/>
            <person name="Singer S.R."/>
            <person name="Sinharoy S."/>
            <person name="Sterck L."/>
            <person name="Viollet A."/>
            <person name="Wang B.B."/>
            <person name="Wang K."/>
            <person name="Wang M."/>
            <person name="Wang X."/>
            <person name="Warfsmann J."/>
            <person name="Weissenbach J."/>
            <person name="White D.D."/>
            <person name="White J.D."/>
            <person name="Wiley G.B."/>
            <person name="Wincker P."/>
            <person name="Xing Y."/>
            <person name="Yang L."/>
            <person name="Yao Z."/>
            <person name="Ying F."/>
            <person name="Zhai J."/>
            <person name="Zhou L."/>
            <person name="Zuber A."/>
            <person name="Denarie J."/>
            <person name="Dixon R.A."/>
            <person name="May G.D."/>
            <person name="Schwartz D.C."/>
            <person name="Rogers J."/>
            <person name="Quetier F."/>
            <person name="Town C.D."/>
            <person name="Roe B.A."/>
        </authorList>
    </citation>
    <scope>NUCLEOTIDE SEQUENCE [LARGE SCALE GENOMIC DNA]</scope>
    <source>
        <strain evidence="2">A17</strain>
        <strain evidence="4 5">cv. Jemalong A17</strain>
    </source>
</reference>
<dbReference type="EnsemblPlants" id="AES87919">
    <property type="protein sequence ID" value="AES87919"/>
    <property type="gene ID" value="MTR_4g037530"/>
</dbReference>
<reference evidence="2 5" key="2">
    <citation type="journal article" date="2014" name="BMC Genomics">
        <title>An improved genome release (version Mt4.0) for the model legume Medicago truncatula.</title>
        <authorList>
            <person name="Tang H."/>
            <person name="Krishnakumar V."/>
            <person name="Bidwell S."/>
            <person name="Rosen B."/>
            <person name="Chan A."/>
            <person name="Zhou S."/>
            <person name="Gentzbittel L."/>
            <person name="Childs K.L."/>
            <person name="Yandell M."/>
            <person name="Gundlach H."/>
            <person name="Mayer K.F."/>
            <person name="Schwartz D.C."/>
            <person name="Town C.D."/>
        </authorList>
    </citation>
    <scope>GENOME REANNOTATION</scope>
    <source>
        <strain evidence="4 5">cv. Jemalong A17</strain>
    </source>
</reference>
<evidence type="ECO:0000313" key="2">
    <source>
        <dbReference type="EMBL" id="AES87919.1"/>
    </source>
</evidence>
<dbReference type="Proteomes" id="UP000265566">
    <property type="component" value="Chromosome 4"/>
</dbReference>
<keyword evidence="5" id="KW-1185">Reference proteome</keyword>
<dbReference type="Proteomes" id="UP000002051">
    <property type="component" value="Chromosome 4"/>
</dbReference>
<proteinExistence type="predicted"/>
<evidence type="ECO:0000313" key="4">
    <source>
        <dbReference type="EnsemblPlants" id="AES87919"/>
    </source>
</evidence>
<reference evidence="4" key="3">
    <citation type="submission" date="2015-04" db="UniProtKB">
        <authorList>
            <consortium name="EnsemblPlants"/>
        </authorList>
    </citation>
    <scope>IDENTIFICATION</scope>
    <source>
        <strain evidence="4">cv. Jemalong A17</strain>
    </source>
</reference>
<dbReference type="InterPro" id="IPR012340">
    <property type="entry name" value="NA-bd_OB-fold"/>
</dbReference>
<gene>
    <name evidence="2" type="ordered locus">MTR_4g037530</name>
    <name evidence="3" type="ORF">MtrunA17_Chr4g0022201</name>
</gene>
<sequence length="167" mass="19568">MGIWRCMLLHRLHPIFPLFLPKEAKLTSFYHFTLVLLYLKIFLSKVHLLILASLADFETLQHSQQVEVATSKKVQGKRGYKKIIDVNDSKGVRNLVVRVVDLWTVIIKQRQESMDMIIVDKENVKIQFTVPTEELAEHKEKLELNKTYDMQNFKVFKNELVVLTLSD</sequence>
<evidence type="ECO:0000313" key="5">
    <source>
        <dbReference type="Proteomes" id="UP000002051"/>
    </source>
</evidence>
<dbReference type="CDD" id="cd04480">
    <property type="entry name" value="RPA1_DBD_A_like"/>
    <property type="match status" value="1"/>
</dbReference>
<feature type="domain" description="Replication protein A 70 kDa DNA-binding subunit B/D first OB fold" evidence="1">
    <location>
        <begin position="80"/>
        <end position="158"/>
    </location>
</feature>
<dbReference type="Gene3D" id="2.40.50.140">
    <property type="entry name" value="Nucleic acid-binding proteins"/>
    <property type="match status" value="1"/>
</dbReference>
<dbReference type="EMBL" id="PSQE01000004">
    <property type="protein sequence ID" value="RHN60138.1"/>
    <property type="molecule type" value="Genomic_DNA"/>
</dbReference>
<dbReference type="EMBL" id="CM001220">
    <property type="protein sequence ID" value="AES87919.1"/>
    <property type="molecule type" value="Genomic_DNA"/>
</dbReference>
<dbReference type="HOGENOM" id="CLU_1596956_0_0_1"/>
<dbReference type="InterPro" id="IPR003871">
    <property type="entry name" value="RFA1B/D_OB_1st"/>
</dbReference>
<organism evidence="2 5">
    <name type="scientific">Medicago truncatula</name>
    <name type="common">Barrel medic</name>
    <name type="synonym">Medicago tribuloides</name>
    <dbReference type="NCBI Taxonomy" id="3880"/>
    <lineage>
        <taxon>Eukaryota</taxon>
        <taxon>Viridiplantae</taxon>
        <taxon>Streptophyta</taxon>
        <taxon>Embryophyta</taxon>
        <taxon>Tracheophyta</taxon>
        <taxon>Spermatophyta</taxon>
        <taxon>Magnoliopsida</taxon>
        <taxon>eudicotyledons</taxon>
        <taxon>Gunneridae</taxon>
        <taxon>Pentapetalae</taxon>
        <taxon>rosids</taxon>
        <taxon>fabids</taxon>
        <taxon>Fabales</taxon>
        <taxon>Fabaceae</taxon>
        <taxon>Papilionoideae</taxon>
        <taxon>50 kb inversion clade</taxon>
        <taxon>NPAAA clade</taxon>
        <taxon>Hologalegina</taxon>
        <taxon>IRL clade</taxon>
        <taxon>Trifolieae</taxon>
        <taxon>Medicago</taxon>
    </lineage>
</organism>
<dbReference type="SUPFAM" id="SSF50249">
    <property type="entry name" value="Nucleic acid-binding proteins"/>
    <property type="match status" value="1"/>
</dbReference>
<reference evidence="3" key="4">
    <citation type="journal article" date="2018" name="Nat. Plants">
        <title>Whole-genome landscape of Medicago truncatula symbiotic genes.</title>
        <authorList>
            <person name="Pecrix Y."/>
            <person name="Gamas P."/>
            <person name="Carrere S."/>
        </authorList>
    </citation>
    <scope>NUCLEOTIDE SEQUENCE</scope>
    <source>
        <tissue evidence="3">Leaves</tissue>
    </source>
</reference>
<evidence type="ECO:0000313" key="3">
    <source>
        <dbReference type="EMBL" id="RHN60138.1"/>
    </source>
</evidence>
<protein>
    <submittedName>
        <fullName evidence="3">Putative nucleic acid-binding protein</fullName>
    </submittedName>
</protein>
<dbReference type="Gramene" id="rna22375">
    <property type="protein sequence ID" value="RHN60138.1"/>
    <property type="gene ID" value="gene22375"/>
</dbReference>
<evidence type="ECO:0000259" key="1">
    <source>
        <dbReference type="Pfam" id="PF02721"/>
    </source>
</evidence>
<dbReference type="PaxDb" id="3880-AES87919"/>